<comment type="caution">
    <text evidence="2">The sequence shown here is derived from an EMBL/GenBank/DDBJ whole genome shotgun (WGS) entry which is preliminary data.</text>
</comment>
<dbReference type="EMBL" id="MU150233">
    <property type="protein sequence ID" value="KAF9468343.1"/>
    <property type="molecule type" value="Genomic_DNA"/>
</dbReference>
<proteinExistence type="predicted"/>
<accession>A0A9P5YG99</accession>
<dbReference type="CDD" id="cd00882">
    <property type="entry name" value="Ras_like_GTPase"/>
    <property type="match status" value="1"/>
</dbReference>
<keyword evidence="3" id="KW-1185">Reference proteome</keyword>
<reference evidence="2" key="1">
    <citation type="submission" date="2020-11" db="EMBL/GenBank/DDBJ databases">
        <authorList>
            <consortium name="DOE Joint Genome Institute"/>
            <person name="Ahrendt S."/>
            <person name="Riley R."/>
            <person name="Andreopoulos W."/>
            <person name="Labutti K."/>
            <person name="Pangilinan J."/>
            <person name="Ruiz-Duenas F.J."/>
            <person name="Barrasa J.M."/>
            <person name="Sanchez-Garcia M."/>
            <person name="Camarero S."/>
            <person name="Miyauchi S."/>
            <person name="Serrano A."/>
            <person name="Linde D."/>
            <person name="Babiker R."/>
            <person name="Drula E."/>
            <person name="Ayuso-Fernandez I."/>
            <person name="Pacheco R."/>
            <person name="Padilla G."/>
            <person name="Ferreira P."/>
            <person name="Barriuso J."/>
            <person name="Kellner H."/>
            <person name="Castanera R."/>
            <person name="Alfaro M."/>
            <person name="Ramirez L."/>
            <person name="Pisabarro A.G."/>
            <person name="Kuo A."/>
            <person name="Tritt A."/>
            <person name="Lipzen A."/>
            <person name="He G."/>
            <person name="Yan M."/>
            <person name="Ng V."/>
            <person name="Cullen D."/>
            <person name="Martin F."/>
            <person name="Rosso M.-N."/>
            <person name="Henrissat B."/>
            <person name="Hibbett D."/>
            <person name="Martinez A.T."/>
            <person name="Grigoriev I.V."/>
        </authorList>
    </citation>
    <scope>NUCLEOTIDE SEQUENCE</scope>
    <source>
        <strain evidence="2">CBS 247.69</strain>
    </source>
</reference>
<dbReference type="Proteomes" id="UP000807353">
    <property type="component" value="Unassembled WGS sequence"/>
</dbReference>
<evidence type="ECO:0000313" key="2">
    <source>
        <dbReference type="EMBL" id="KAF9468343.1"/>
    </source>
</evidence>
<sequence length="265" mass="29668">MKWQNSSCSWRSNADHTLVSDLSSLRNTRKWPKSNQTPPRPQISSEYAKQAGRGGLAGGAGRFRILIVGKANAGKTTILKKICNTTDEPEVYDSRGNKIIQKLNPPTCNPGFVFHDSRGFEAGGVDELQKVQDFISKRSKEKKLGNQIHVIWYCIAMSDSRPIVYSEEQFFSALGTGKVPVIAVFTKCEALETKEVEILQEEHQLSYENAISQAPAYAKKHLQNIHLKSEKYESTYKAIKPYMQIRNGRGLDRVHVTGGLHSLST</sequence>
<feature type="compositionally biased region" description="Polar residues" evidence="1">
    <location>
        <begin position="33"/>
        <end position="47"/>
    </location>
</feature>
<name>A0A9P5YG99_9AGAR</name>
<dbReference type="InterPro" id="IPR027417">
    <property type="entry name" value="P-loop_NTPase"/>
</dbReference>
<dbReference type="Gene3D" id="3.40.50.300">
    <property type="entry name" value="P-loop containing nucleotide triphosphate hydrolases"/>
    <property type="match status" value="1"/>
</dbReference>
<evidence type="ECO:0008006" key="4">
    <source>
        <dbReference type="Google" id="ProtNLM"/>
    </source>
</evidence>
<gene>
    <name evidence="2" type="ORF">BDZ94DRAFT_1232400</name>
</gene>
<dbReference type="OrthoDB" id="59699at2759"/>
<evidence type="ECO:0000256" key="1">
    <source>
        <dbReference type="SAM" id="MobiDB-lite"/>
    </source>
</evidence>
<feature type="region of interest" description="Disordered" evidence="1">
    <location>
        <begin position="26"/>
        <end position="50"/>
    </location>
</feature>
<evidence type="ECO:0000313" key="3">
    <source>
        <dbReference type="Proteomes" id="UP000807353"/>
    </source>
</evidence>
<organism evidence="2 3">
    <name type="scientific">Collybia nuda</name>
    <dbReference type="NCBI Taxonomy" id="64659"/>
    <lineage>
        <taxon>Eukaryota</taxon>
        <taxon>Fungi</taxon>
        <taxon>Dikarya</taxon>
        <taxon>Basidiomycota</taxon>
        <taxon>Agaricomycotina</taxon>
        <taxon>Agaricomycetes</taxon>
        <taxon>Agaricomycetidae</taxon>
        <taxon>Agaricales</taxon>
        <taxon>Tricholomatineae</taxon>
        <taxon>Clitocybaceae</taxon>
        <taxon>Collybia</taxon>
    </lineage>
</organism>
<dbReference type="AlphaFoldDB" id="A0A9P5YG99"/>
<dbReference type="SUPFAM" id="SSF52540">
    <property type="entry name" value="P-loop containing nucleoside triphosphate hydrolases"/>
    <property type="match status" value="1"/>
</dbReference>
<protein>
    <recommendedName>
        <fullName evidence="4">G domain-containing protein</fullName>
    </recommendedName>
</protein>